<dbReference type="EMBL" id="BLRZ01000009">
    <property type="protein sequence ID" value="GFP29402.1"/>
    <property type="molecule type" value="Genomic_DNA"/>
</dbReference>
<comment type="similarity">
    <text evidence="2 17">Belongs to the UppP family.</text>
</comment>
<accession>A0A6V8P9P7</accession>
<keyword evidence="5 17" id="KW-1003">Cell membrane</keyword>
<evidence type="ECO:0000313" key="18">
    <source>
        <dbReference type="EMBL" id="GFP18644.1"/>
    </source>
</evidence>
<keyword evidence="12 17" id="KW-0046">Antibiotic resistance</keyword>
<evidence type="ECO:0000256" key="17">
    <source>
        <dbReference type="HAMAP-Rule" id="MF_01006"/>
    </source>
</evidence>
<evidence type="ECO:0000256" key="8">
    <source>
        <dbReference type="ARBA" id="ARBA00022960"/>
    </source>
</evidence>
<dbReference type="GO" id="GO:0005886">
    <property type="term" value="C:plasma membrane"/>
    <property type="evidence" value="ECO:0007669"/>
    <property type="project" value="UniProtKB-SubCell"/>
</dbReference>
<dbReference type="PANTHER" id="PTHR30622:SF4">
    <property type="entry name" value="UNDECAPRENYL-DIPHOSPHATASE"/>
    <property type="match status" value="1"/>
</dbReference>
<feature type="transmembrane region" description="Helical" evidence="17">
    <location>
        <begin position="145"/>
        <end position="165"/>
    </location>
</feature>
<comment type="catalytic activity">
    <reaction evidence="16 17">
        <text>di-trans,octa-cis-undecaprenyl diphosphate + H2O = di-trans,octa-cis-undecaprenyl phosphate + phosphate + H(+)</text>
        <dbReference type="Rhea" id="RHEA:28094"/>
        <dbReference type="ChEBI" id="CHEBI:15377"/>
        <dbReference type="ChEBI" id="CHEBI:15378"/>
        <dbReference type="ChEBI" id="CHEBI:43474"/>
        <dbReference type="ChEBI" id="CHEBI:58405"/>
        <dbReference type="ChEBI" id="CHEBI:60392"/>
        <dbReference type="EC" id="3.6.1.27"/>
    </reaction>
</comment>
<dbReference type="AlphaFoldDB" id="A0A6V8P9P7"/>
<gene>
    <name evidence="17" type="primary">uppP</name>
    <name evidence="18" type="ORF">HKBW3S03_00149</name>
    <name evidence="19" type="ORF">HKBW3S34_00322</name>
    <name evidence="20" type="ORF">HKBW3S47_00457</name>
</gene>
<dbReference type="HAMAP" id="MF_01006">
    <property type="entry name" value="Undec_diphosphatase"/>
    <property type="match status" value="1"/>
</dbReference>
<evidence type="ECO:0000256" key="15">
    <source>
        <dbReference type="ARBA" id="ARBA00032932"/>
    </source>
</evidence>
<keyword evidence="7 17" id="KW-0378">Hydrolase</keyword>
<evidence type="ECO:0000256" key="5">
    <source>
        <dbReference type="ARBA" id="ARBA00022475"/>
    </source>
</evidence>
<dbReference type="RefSeq" id="WP_176235378.1">
    <property type="nucleotide sequence ID" value="NZ_BLRU01000006.1"/>
</dbReference>
<comment type="subcellular location">
    <subcellularLocation>
        <location evidence="1 17">Cell membrane</location>
        <topology evidence="1 17">Multi-pass membrane protein</topology>
    </subcellularLocation>
</comment>
<dbReference type="InterPro" id="IPR003824">
    <property type="entry name" value="UppP"/>
</dbReference>
<feature type="transmembrane region" description="Helical" evidence="17">
    <location>
        <begin position="185"/>
        <end position="203"/>
    </location>
</feature>
<comment type="function">
    <text evidence="17">Catalyzes the dephosphorylation of undecaprenyl diphosphate (UPP). Confers resistance to bacitracin.</text>
</comment>
<feature type="transmembrane region" description="Helical" evidence="17">
    <location>
        <begin position="215"/>
        <end position="239"/>
    </location>
</feature>
<evidence type="ECO:0000256" key="14">
    <source>
        <dbReference type="ARBA" id="ARBA00032707"/>
    </source>
</evidence>
<evidence type="ECO:0000256" key="1">
    <source>
        <dbReference type="ARBA" id="ARBA00004651"/>
    </source>
</evidence>
<keyword evidence="9 17" id="KW-0573">Peptidoglycan synthesis</keyword>
<protein>
    <recommendedName>
        <fullName evidence="4 17">Undecaprenyl-diphosphatase</fullName>
        <ecNumber evidence="3 17">3.6.1.27</ecNumber>
    </recommendedName>
    <alternativeName>
        <fullName evidence="15 17">Bacitracin resistance protein</fullName>
    </alternativeName>
    <alternativeName>
        <fullName evidence="14 17">Undecaprenyl pyrophosphate phosphatase</fullName>
    </alternativeName>
</protein>
<evidence type="ECO:0000256" key="4">
    <source>
        <dbReference type="ARBA" id="ARBA00021581"/>
    </source>
</evidence>
<evidence type="ECO:0000313" key="19">
    <source>
        <dbReference type="EMBL" id="GFP29402.1"/>
    </source>
</evidence>
<proteinExistence type="inferred from homology"/>
<keyword evidence="23" id="KW-1185">Reference proteome</keyword>
<evidence type="ECO:0000256" key="6">
    <source>
        <dbReference type="ARBA" id="ARBA00022692"/>
    </source>
</evidence>
<evidence type="ECO:0000256" key="11">
    <source>
        <dbReference type="ARBA" id="ARBA00023136"/>
    </source>
</evidence>
<feature type="transmembrane region" description="Helical" evidence="17">
    <location>
        <begin position="40"/>
        <end position="60"/>
    </location>
</feature>
<dbReference type="PANTHER" id="PTHR30622">
    <property type="entry name" value="UNDECAPRENYL-DIPHOSPHATASE"/>
    <property type="match status" value="1"/>
</dbReference>
<dbReference type="EMBL" id="BLSD01000014">
    <property type="protein sequence ID" value="GFP38756.1"/>
    <property type="molecule type" value="Genomic_DNA"/>
</dbReference>
<sequence>MNIFQALILGLVQGATEFIPISSSAHLVLLPYLLGWDNPSLSFNIMVHFGTILAVIFLFWKEIGMLIQGFFRLVFGGRRDDPMGQLALFLLLATLPAVIIGISAKRFFEDLFNNPLSVSYLLLATGLLMYLSERWATQTKDLMRLSWIDSLIIGVGQALAIAPGISRSGATISFALLRGVKRNDAARFSFLLAIPIIVGTALYEGRDLFLKAESFSLTLPLIVGIVSAFVSGAISIRILLKVVRKRPLSIFSYYCWSAGLVFLVYYFLVH</sequence>
<evidence type="ECO:0000313" key="23">
    <source>
        <dbReference type="Proteomes" id="UP000588083"/>
    </source>
</evidence>
<evidence type="ECO:0000256" key="16">
    <source>
        <dbReference type="ARBA" id="ARBA00047594"/>
    </source>
</evidence>
<dbReference type="GO" id="GO:0050380">
    <property type="term" value="F:undecaprenyl-diphosphatase activity"/>
    <property type="evidence" value="ECO:0007669"/>
    <property type="project" value="UniProtKB-UniRule"/>
</dbReference>
<dbReference type="GO" id="GO:0008360">
    <property type="term" value="P:regulation of cell shape"/>
    <property type="evidence" value="ECO:0007669"/>
    <property type="project" value="UniProtKB-KW"/>
</dbReference>
<evidence type="ECO:0000256" key="12">
    <source>
        <dbReference type="ARBA" id="ARBA00023251"/>
    </source>
</evidence>
<keyword evidence="6 17" id="KW-0812">Transmembrane</keyword>
<keyword evidence="11 17" id="KW-0472">Membrane</keyword>
<dbReference type="Proteomes" id="UP000574717">
    <property type="component" value="Unassembled WGS sequence"/>
</dbReference>
<feature type="transmembrane region" description="Helical" evidence="17">
    <location>
        <begin position="86"/>
        <end position="104"/>
    </location>
</feature>
<dbReference type="GO" id="GO:0046677">
    <property type="term" value="P:response to antibiotic"/>
    <property type="evidence" value="ECO:0007669"/>
    <property type="project" value="UniProtKB-UniRule"/>
</dbReference>
<keyword evidence="13 17" id="KW-0961">Cell wall biogenesis/degradation</keyword>
<dbReference type="Pfam" id="PF02673">
    <property type="entry name" value="BacA"/>
    <property type="match status" value="1"/>
</dbReference>
<dbReference type="Proteomes" id="UP000569018">
    <property type="component" value="Unassembled WGS sequence"/>
</dbReference>
<feature type="transmembrane region" description="Helical" evidence="17">
    <location>
        <begin position="251"/>
        <end position="269"/>
    </location>
</feature>
<keyword evidence="10 17" id="KW-1133">Transmembrane helix</keyword>
<name>A0A6V8P9P7_9ACTN</name>
<evidence type="ECO:0000256" key="3">
    <source>
        <dbReference type="ARBA" id="ARBA00012374"/>
    </source>
</evidence>
<evidence type="ECO:0000256" key="7">
    <source>
        <dbReference type="ARBA" id="ARBA00022801"/>
    </source>
</evidence>
<dbReference type="GO" id="GO:0009252">
    <property type="term" value="P:peptidoglycan biosynthetic process"/>
    <property type="evidence" value="ECO:0007669"/>
    <property type="project" value="UniProtKB-KW"/>
</dbReference>
<dbReference type="Proteomes" id="UP000588083">
    <property type="component" value="Unassembled WGS sequence"/>
</dbReference>
<evidence type="ECO:0000256" key="10">
    <source>
        <dbReference type="ARBA" id="ARBA00022989"/>
    </source>
</evidence>
<feature type="transmembrane region" description="Helical" evidence="17">
    <location>
        <begin position="116"/>
        <end position="133"/>
    </location>
</feature>
<evidence type="ECO:0000256" key="2">
    <source>
        <dbReference type="ARBA" id="ARBA00010621"/>
    </source>
</evidence>
<comment type="miscellaneous">
    <text evidence="17">Bacitracin is thought to be involved in the inhibition of peptidoglycan synthesis by sequestering undecaprenyl diphosphate, thereby reducing the pool of lipid carrier available.</text>
</comment>
<keyword evidence="8 17" id="KW-0133">Cell shape</keyword>
<reference evidence="21 22" key="1">
    <citation type="journal article" date="2020" name="Front. Microbiol.">
        <title>Single-cell genomics of novel Actinobacteria with the Wood-Ljungdahl pathway discovered in a serpentinizing system.</title>
        <authorList>
            <person name="Merino N."/>
            <person name="Kawai M."/>
            <person name="Boyd E.S."/>
            <person name="Colman D.R."/>
            <person name="McGlynn S.E."/>
            <person name="Nealson K.H."/>
            <person name="Kurokawa K."/>
            <person name="Hongoh Y."/>
        </authorList>
    </citation>
    <scope>NUCLEOTIDE SEQUENCE [LARGE SCALE GENOMIC DNA]</scope>
    <source>
        <strain evidence="18 22">S03</strain>
        <strain evidence="19 23">S34</strain>
        <strain evidence="20 21">S47</strain>
    </source>
</reference>
<dbReference type="EMBL" id="BLRU01000006">
    <property type="protein sequence ID" value="GFP18644.1"/>
    <property type="molecule type" value="Genomic_DNA"/>
</dbReference>
<comment type="caution">
    <text evidence="19">The sequence shown here is derived from an EMBL/GenBank/DDBJ whole genome shotgun (WGS) entry which is preliminary data.</text>
</comment>
<dbReference type="GO" id="GO:0071555">
    <property type="term" value="P:cell wall organization"/>
    <property type="evidence" value="ECO:0007669"/>
    <property type="project" value="UniProtKB-KW"/>
</dbReference>
<evidence type="ECO:0000313" key="20">
    <source>
        <dbReference type="EMBL" id="GFP38756.1"/>
    </source>
</evidence>
<dbReference type="EC" id="3.6.1.27" evidence="3 17"/>
<organism evidence="19 23">
    <name type="scientific">Candidatus Hakubella thermalkaliphila</name>
    <dbReference type="NCBI Taxonomy" id="2754717"/>
    <lineage>
        <taxon>Bacteria</taxon>
        <taxon>Bacillati</taxon>
        <taxon>Actinomycetota</taxon>
        <taxon>Actinomycetota incertae sedis</taxon>
        <taxon>Candidatus Hakubellales</taxon>
        <taxon>Candidatus Hakubellaceae</taxon>
        <taxon>Candidatus Hakubella</taxon>
    </lineage>
</organism>
<evidence type="ECO:0000256" key="13">
    <source>
        <dbReference type="ARBA" id="ARBA00023316"/>
    </source>
</evidence>
<evidence type="ECO:0000313" key="21">
    <source>
        <dbReference type="Proteomes" id="UP000569018"/>
    </source>
</evidence>
<evidence type="ECO:0000313" key="22">
    <source>
        <dbReference type="Proteomes" id="UP000574717"/>
    </source>
</evidence>
<evidence type="ECO:0000256" key="9">
    <source>
        <dbReference type="ARBA" id="ARBA00022984"/>
    </source>
</evidence>